<protein>
    <recommendedName>
        <fullName evidence="4">exodeoxyribonuclease III</fullName>
        <ecNumber evidence="4">3.1.11.2</ecNumber>
    </recommendedName>
</protein>
<dbReference type="GO" id="GO:0046872">
    <property type="term" value="F:metal ion binding"/>
    <property type="evidence" value="ECO:0007669"/>
    <property type="project" value="UniProtKB-KW"/>
</dbReference>
<reference evidence="13" key="1">
    <citation type="submission" date="2013-12" db="EMBL/GenBank/DDBJ databases">
        <authorList>
            <person name="Aslett M."/>
        </authorList>
    </citation>
    <scope>NUCLEOTIDE SEQUENCE [LARGE SCALE GENOMIC DNA]</scope>
    <source>
        <strain evidence="13">Lindley</strain>
    </source>
</reference>
<evidence type="ECO:0000256" key="2">
    <source>
        <dbReference type="ARBA" id="ARBA00001936"/>
    </source>
</evidence>
<feature type="active site" description="Proton donor/acceptor" evidence="8">
    <location>
        <position position="191"/>
    </location>
</feature>
<dbReference type="CDD" id="cd09087">
    <property type="entry name" value="Ape1-like_AP-endo"/>
    <property type="match status" value="1"/>
</dbReference>
<dbReference type="PROSITE" id="PS00726">
    <property type="entry name" value="AP_NUCLEASE_F1_1"/>
    <property type="match status" value="1"/>
</dbReference>
<feature type="active site" evidence="8">
    <location>
        <position position="152"/>
    </location>
</feature>
<dbReference type="GO" id="GO:0005634">
    <property type="term" value="C:nucleus"/>
    <property type="evidence" value="ECO:0007669"/>
    <property type="project" value="TreeGrafter"/>
</dbReference>
<feature type="site" description="Important for catalytic activity" evidence="10">
    <location>
        <position position="264"/>
    </location>
</feature>
<dbReference type="PANTHER" id="PTHR22748:SF6">
    <property type="entry name" value="DNA-(APURINIC OR APYRIMIDINIC SITE) ENDONUCLEASE"/>
    <property type="match status" value="1"/>
</dbReference>
<evidence type="ECO:0000256" key="7">
    <source>
        <dbReference type="ARBA" id="ARBA00022842"/>
    </source>
</evidence>
<name>A0A183BLU2_GLOPA</name>
<dbReference type="NCBIfam" id="TIGR00195">
    <property type="entry name" value="exoDNase_III"/>
    <property type="match status" value="1"/>
</dbReference>
<dbReference type="WBParaSite" id="GPLIN_000157700">
    <property type="protein sequence ID" value="GPLIN_000157700"/>
    <property type="gene ID" value="GPLIN_000157700"/>
</dbReference>
<dbReference type="GO" id="GO:0003906">
    <property type="term" value="F:DNA-(apurinic or apyrimidinic site) endonuclease activity"/>
    <property type="evidence" value="ECO:0007669"/>
    <property type="project" value="TreeGrafter"/>
</dbReference>
<keyword evidence="13" id="KW-1185">Reference proteome</keyword>
<evidence type="ECO:0000313" key="14">
    <source>
        <dbReference type="WBParaSite" id="GPLIN_000157700"/>
    </source>
</evidence>
<feature type="binding site" evidence="9">
    <location>
        <position position="289"/>
    </location>
    <ligand>
        <name>Mg(2+)</name>
        <dbReference type="ChEBI" id="CHEBI:18420"/>
        <label>1</label>
    </ligand>
</feature>
<proteinExistence type="inferred from homology"/>
<feature type="site" description="Transition state stabilizer" evidence="10">
    <location>
        <position position="193"/>
    </location>
</feature>
<feature type="binding site" evidence="9">
    <location>
        <position position="50"/>
    </location>
    <ligand>
        <name>Mg(2+)</name>
        <dbReference type="ChEBI" id="CHEBI:18420"/>
        <label>1</label>
    </ligand>
</feature>
<evidence type="ECO:0000256" key="6">
    <source>
        <dbReference type="ARBA" id="ARBA00022801"/>
    </source>
</evidence>
<keyword evidence="6" id="KW-0378">Hydrolase</keyword>
<dbReference type="PANTHER" id="PTHR22748">
    <property type="entry name" value="AP ENDONUCLEASE"/>
    <property type="match status" value="1"/>
</dbReference>
<evidence type="ECO:0000256" key="3">
    <source>
        <dbReference type="ARBA" id="ARBA00007092"/>
    </source>
</evidence>
<dbReference type="GO" id="GO:0006284">
    <property type="term" value="P:base-excision repair"/>
    <property type="evidence" value="ECO:0007669"/>
    <property type="project" value="TreeGrafter"/>
</dbReference>
<keyword evidence="9" id="KW-0464">Manganese</keyword>
<dbReference type="InterPro" id="IPR005135">
    <property type="entry name" value="Endo/exonuclease/phosphatase"/>
</dbReference>
<evidence type="ECO:0000256" key="1">
    <source>
        <dbReference type="ARBA" id="ARBA00000493"/>
    </source>
</evidence>
<dbReference type="InterPro" id="IPR036691">
    <property type="entry name" value="Endo/exonu/phosph_ase_sf"/>
</dbReference>
<keyword evidence="7 9" id="KW-0460">Magnesium</keyword>
<evidence type="ECO:0000259" key="12">
    <source>
        <dbReference type="Pfam" id="PF03372"/>
    </source>
</evidence>
<feature type="binding site" evidence="9">
    <location>
        <position position="78"/>
    </location>
    <ligand>
        <name>Mg(2+)</name>
        <dbReference type="ChEBI" id="CHEBI:18420"/>
        <label>1</label>
    </ligand>
</feature>
<dbReference type="PROSITE" id="PS51435">
    <property type="entry name" value="AP_NUCLEASE_F1_4"/>
    <property type="match status" value="1"/>
</dbReference>
<dbReference type="InterPro" id="IPR020848">
    <property type="entry name" value="AP_endonuclease_F1_CS"/>
</dbReference>
<dbReference type="Proteomes" id="UP000050741">
    <property type="component" value="Unassembled WGS sequence"/>
</dbReference>
<dbReference type="AlphaFoldDB" id="A0A183BLU2"/>
<dbReference type="InterPro" id="IPR004808">
    <property type="entry name" value="AP_endonuc_1"/>
</dbReference>
<feature type="domain" description="Endonuclease/exonuclease/phosphatase" evidence="12">
    <location>
        <begin position="48"/>
        <end position="290"/>
    </location>
</feature>
<evidence type="ECO:0000313" key="13">
    <source>
        <dbReference type="Proteomes" id="UP000050741"/>
    </source>
</evidence>
<dbReference type="EC" id="3.1.11.2" evidence="4"/>
<sequence>MRRHSTANWNRLQLRGSAKRNYPLFEKGKETEQAAKKKKSTEPLKIWSWNVAGLRACVKRGGHQLIRESNADIVSLQETKCAEFPNEINALDEYKYKKLLVSKQSKGGYAGVALLSKEKPVRVDVGIGDADFDEQARYIQAEYPNFFFVVVYVTNAGQKLVNLQKRARFDELLLEKLTALDQRKPVVIGGDMNVAHQEIDLRNPDTNRNKTAGFTDQERDAFTRLLDAGFVDVWRARNPETTGAYTYWSYIGNRFSNNIGWRLDYFVVSQRVFDDVNDCDILKEIRCSDHCPISMRIKFE</sequence>
<accession>A0A183BLU2</accession>
<dbReference type="GO" id="GO:0003677">
    <property type="term" value="F:DNA binding"/>
    <property type="evidence" value="ECO:0007669"/>
    <property type="project" value="InterPro"/>
</dbReference>
<dbReference type="GO" id="GO:0008311">
    <property type="term" value="F:double-stranded DNA 3'-5' DNA exonuclease activity"/>
    <property type="evidence" value="ECO:0007669"/>
    <property type="project" value="UniProtKB-EC"/>
</dbReference>
<evidence type="ECO:0000256" key="11">
    <source>
        <dbReference type="RuleBase" id="RU362131"/>
    </source>
</evidence>
<feature type="binding site" evidence="9">
    <location>
        <position position="193"/>
    </location>
    <ligand>
        <name>Mg(2+)</name>
        <dbReference type="ChEBI" id="CHEBI:18420"/>
        <label>1</label>
    </ligand>
</feature>
<dbReference type="GO" id="GO:0008081">
    <property type="term" value="F:phosphoric diester hydrolase activity"/>
    <property type="evidence" value="ECO:0007669"/>
    <property type="project" value="TreeGrafter"/>
</dbReference>
<dbReference type="NCBIfam" id="TIGR00633">
    <property type="entry name" value="xth"/>
    <property type="match status" value="1"/>
</dbReference>
<reference evidence="13" key="2">
    <citation type="submission" date="2014-05" db="EMBL/GenBank/DDBJ databases">
        <title>The genome and life-stage specific transcriptomes of Globodera pallida elucidate key aspects of plant parasitism by a cyst nematode.</title>
        <authorList>
            <person name="Cotton J.A."/>
            <person name="Lilley C.J."/>
            <person name="Jones L.M."/>
            <person name="Kikuchi T."/>
            <person name="Reid A.J."/>
            <person name="Thorpe P."/>
            <person name="Tsai I.J."/>
            <person name="Beasley H."/>
            <person name="Blok V."/>
            <person name="Cock P.J.A."/>
            <person name="Van den Akker S.E."/>
            <person name="Holroyd N."/>
            <person name="Hunt M."/>
            <person name="Mantelin S."/>
            <person name="Naghra H."/>
            <person name="Pain A."/>
            <person name="Palomares-Rius J.E."/>
            <person name="Zarowiecki M."/>
            <person name="Berriman M."/>
            <person name="Jones J.T."/>
            <person name="Urwin P.E."/>
        </authorList>
    </citation>
    <scope>NUCLEOTIDE SEQUENCE [LARGE SCALE GENOMIC DNA]</scope>
    <source>
        <strain evidence="13">Lindley</strain>
    </source>
</reference>
<feature type="active site" description="Proton acceptor" evidence="8">
    <location>
        <position position="290"/>
    </location>
</feature>
<keyword evidence="5 9" id="KW-0479">Metal-binding</keyword>
<comment type="similarity">
    <text evidence="3 11">Belongs to the DNA repair enzymes AP/ExoA family.</text>
</comment>
<evidence type="ECO:0000256" key="9">
    <source>
        <dbReference type="PIRSR" id="PIRSR604808-2"/>
    </source>
</evidence>
<comment type="cofactor">
    <cofactor evidence="2">
        <name>Mn(2+)</name>
        <dbReference type="ChEBI" id="CHEBI:29035"/>
    </cofactor>
</comment>
<feature type="binding site" evidence="9">
    <location>
        <position position="290"/>
    </location>
    <ligand>
        <name>Mg(2+)</name>
        <dbReference type="ChEBI" id="CHEBI:18420"/>
        <label>1</label>
    </ligand>
</feature>
<evidence type="ECO:0000256" key="10">
    <source>
        <dbReference type="PIRSR" id="PIRSR604808-3"/>
    </source>
</evidence>
<evidence type="ECO:0000256" key="4">
    <source>
        <dbReference type="ARBA" id="ARBA00012115"/>
    </source>
</evidence>
<evidence type="ECO:0000256" key="8">
    <source>
        <dbReference type="PIRSR" id="PIRSR604808-1"/>
    </source>
</evidence>
<evidence type="ECO:0000256" key="5">
    <source>
        <dbReference type="ARBA" id="ARBA00022723"/>
    </source>
</evidence>
<keyword evidence="11" id="KW-0227">DNA damage</keyword>
<dbReference type="PROSITE" id="PS00728">
    <property type="entry name" value="AP_NUCLEASE_F1_3"/>
    <property type="match status" value="1"/>
</dbReference>
<dbReference type="Pfam" id="PF03372">
    <property type="entry name" value="Exo_endo_phos"/>
    <property type="match status" value="1"/>
</dbReference>
<feature type="site" description="Interaction with DNA substrate" evidence="10">
    <location>
        <position position="290"/>
    </location>
</feature>
<comment type="catalytic activity">
    <reaction evidence="1">
        <text>Exonucleolytic cleavage in the 3'- to 5'-direction to yield nucleoside 5'-phosphates.</text>
        <dbReference type="EC" id="3.1.11.2"/>
    </reaction>
</comment>
<dbReference type="Gene3D" id="3.60.10.10">
    <property type="entry name" value="Endonuclease/exonuclease/phosphatase"/>
    <property type="match status" value="1"/>
</dbReference>
<comment type="cofactor">
    <cofactor evidence="9 11">
        <name>Mg(2+)</name>
        <dbReference type="ChEBI" id="CHEBI:18420"/>
    </cofactor>
    <cofactor evidence="9 11">
        <name>Mn(2+)</name>
        <dbReference type="ChEBI" id="CHEBI:29035"/>
    </cofactor>
    <text evidence="9 11">Probably binds two magnesium or manganese ions per subunit.</text>
</comment>
<dbReference type="InterPro" id="IPR020847">
    <property type="entry name" value="AP_endonuclease_F1_BS"/>
</dbReference>
<keyword evidence="11" id="KW-0234">DNA repair</keyword>
<dbReference type="SUPFAM" id="SSF56219">
    <property type="entry name" value="DNase I-like"/>
    <property type="match status" value="1"/>
</dbReference>
<reference evidence="14" key="3">
    <citation type="submission" date="2016-06" db="UniProtKB">
        <authorList>
            <consortium name="WormBaseParasite"/>
        </authorList>
    </citation>
    <scope>IDENTIFICATION</scope>
</reference>
<organism evidence="13 14">
    <name type="scientific">Globodera pallida</name>
    <name type="common">Potato cyst nematode worm</name>
    <name type="synonym">Heterodera pallida</name>
    <dbReference type="NCBI Taxonomy" id="36090"/>
    <lineage>
        <taxon>Eukaryota</taxon>
        <taxon>Metazoa</taxon>
        <taxon>Ecdysozoa</taxon>
        <taxon>Nematoda</taxon>
        <taxon>Chromadorea</taxon>
        <taxon>Rhabditida</taxon>
        <taxon>Tylenchina</taxon>
        <taxon>Tylenchomorpha</taxon>
        <taxon>Tylenchoidea</taxon>
        <taxon>Heteroderidae</taxon>
        <taxon>Heteroderinae</taxon>
        <taxon>Globodera</taxon>
    </lineage>
</organism>
<feature type="binding site" evidence="9">
    <location>
        <position position="191"/>
    </location>
    <ligand>
        <name>Mg(2+)</name>
        <dbReference type="ChEBI" id="CHEBI:18420"/>
        <label>1</label>
    </ligand>
</feature>